<gene>
    <name evidence="2" type="ORF">OPV22_007554</name>
</gene>
<reference evidence="2 3" key="1">
    <citation type="submission" date="2022-12" db="EMBL/GenBank/DDBJ databases">
        <title>Chromosome-scale assembly of the Ensete ventricosum genome.</title>
        <authorList>
            <person name="Dussert Y."/>
            <person name="Stocks J."/>
            <person name="Wendawek A."/>
            <person name="Woldeyes F."/>
            <person name="Nichols R.A."/>
            <person name="Borrell J.S."/>
        </authorList>
    </citation>
    <scope>NUCLEOTIDE SEQUENCE [LARGE SCALE GENOMIC DNA]</scope>
    <source>
        <strain evidence="3">cv. Maze</strain>
        <tissue evidence="2">Seeds</tissue>
    </source>
</reference>
<protein>
    <submittedName>
        <fullName evidence="2">Uncharacterized protein</fullName>
    </submittedName>
</protein>
<organism evidence="2 3">
    <name type="scientific">Ensete ventricosum</name>
    <name type="common">Abyssinian banana</name>
    <name type="synonym">Musa ensete</name>
    <dbReference type="NCBI Taxonomy" id="4639"/>
    <lineage>
        <taxon>Eukaryota</taxon>
        <taxon>Viridiplantae</taxon>
        <taxon>Streptophyta</taxon>
        <taxon>Embryophyta</taxon>
        <taxon>Tracheophyta</taxon>
        <taxon>Spermatophyta</taxon>
        <taxon>Magnoliopsida</taxon>
        <taxon>Liliopsida</taxon>
        <taxon>Zingiberales</taxon>
        <taxon>Musaceae</taxon>
        <taxon>Ensete</taxon>
    </lineage>
</organism>
<keyword evidence="1" id="KW-0812">Transmembrane</keyword>
<evidence type="ECO:0000313" key="3">
    <source>
        <dbReference type="Proteomes" id="UP001222027"/>
    </source>
</evidence>
<accession>A0AAV8RUM3</accession>
<name>A0AAV8RUM3_ENSVE</name>
<evidence type="ECO:0000256" key="1">
    <source>
        <dbReference type="SAM" id="Phobius"/>
    </source>
</evidence>
<comment type="caution">
    <text evidence="2">The sequence shown here is derived from an EMBL/GenBank/DDBJ whole genome shotgun (WGS) entry which is preliminary data.</text>
</comment>
<keyword evidence="3" id="KW-1185">Reference proteome</keyword>
<keyword evidence="1" id="KW-1133">Transmembrane helix</keyword>
<dbReference type="Proteomes" id="UP001222027">
    <property type="component" value="Unassembled WGS sequence"/>
</dbReference>
<feature type="transmembrane region" description="Helical" evidence="1">
    <location>
        <begin position="41"/>
        <end position="64"/>
    </location>
</feature>
<keyword evidence="1" id="KW-0472">Membrane</keyword>
<evidence type="ECO:0000313" key="2">
    <source>
        <dbReference type="EMBL" id="KAJ8506668.1"/>
    </source>
</evidence>
<proteinExistence type="predicted"/>
<dbReference type="EMBL" id="JAQQAF010000002">
    <property type="protein sequence ID" value="KAJ8506668.1"/>
    <property type="molecule type" value="Genomic_DNA"/>
</dbReference>
<dbReference type="AlphaFoldDB" id="A0AAV8RUM3"/>
<sequence length="98" mass="10518">MPAGPPQTRVSQRRLRLSLSLSRRRAMLSSPRVCPFWCPFFAAYIICSLSPGGGSALTAAFLLVMPFDAPSNYTYTAICPFGSKGFTVISLASRGVVA</sequence>